<organism evidence="1 2">
    <name type="scientific">Thermosipho affectus</name>
    <dbReference type="NCBI Taxonomy" id="660294"/>
    <lineage>
        <taxon>Bacteria</taxon>
        <taxon>Thermotogati</taxon>
        <taxon>Thermotogota</taxon>
        <taxon>Thermotogae</taxon>
        <taxon>Thermotogales</taxon>
        <taxon>Fervidobacteriaceae</taxon>
        <taxon>Thermosipho</taxon>
    </lineage>
</organism>
<protein>
    <recommendedName>
        <fullName evidence="3">YkgJ family cysteine cluster protein</fullName>
    </recommendedName>
</protein>
<evidence type="ECO:0008006" key="3">
    <source>
        <dbReference type="Google" id="ProtNLM"/>
    </source>
</evidence>
<name>A0ABX3IG55_9BACT</name>
<dbReference type="EMBL" id="LBFC01000022">
    <property type="protein sequence ID" value="ONN26810.1"/>
    <property type="molecule type" value="Genomic_DNA"/>
</dbReference>
<evidence type="ECO:0000313" key="2">
    <source>
        <dbReference type="Proteomes" id="UP000242616"/>
    </source>
</evidence>
<keyword evidence="2" id="KW-1185">Reference proteome</keyword>
<accession>A0ABX3IG55</accession>
<dbReference type="Proteomes" id="UP000242616">
    <property type="component" value="Unassembled WGS sequence"/>
</dbReference>
<reference evidence="1 2" key="1">
    <citation type="submission" date="2015-06" db="EMBL/GenBank/DDBJ databases">
        <title>Genome sequencing of Thermotogales isolates from hydrothermal vents.</title>
        <authorList>
            <person name="Haverkamp T.H."/>
            <person name="Kublanov I.V."/>
            <person name="Nesbo C.L."/>
        </authorList>
    </citation>
    <scope>NUCLEOTIDE SEQUENCE [LARGE SCALE GENOMIC DNA]</scope>
    <source>
        <strain evidence="2">ik275mar</strain>
    </source>
</reference>
<dbReference type="RefSeq" id="WP_077198665.1">
    <property type="nucleotide sequence ID" value="NZ_LBFC01000022.1"/>
</dbReference>
<proteinExistence type="predicted"/>
<evidence type="ECO:0000313" key="1">
    <source>
        <dbReference type="EMBL" id="ONN26810.1"/>
    </source>
</evidence>
<gene>
    <name evidence="1" type="ORF">XJ44_08070</name>
</gene>
<comment type="caution">
    <text evidence="1">The sequence shown here is derived from an EMBL/GenBank/DDBJ whole genome shotgun (WGS) entry which is preliminary data.</text>
</comment>
<sequence length="145" mass="16892">MYINFEICSKCKGKCCKNYPGLALPNDFGNTKEEIYKNLIDAFKSGNWCIDWEKKEEYFVRPSIKGKEFQVFDHSISGECTFLTERGCKLTKEKRPSGCLLLEPKENEKCVQHLKKQKVINEWKKFHDILINAAVEAEKFEGDKL</sequence>